<dbReference type="OMA" id="DHREKDG"/>
<keyword evidence="2" id="KW-0456">Lyase</keyword>
<dbReference type="PANTHER" id="PTHR12192">
    <property type="entry name" value="CATION TRANSPORT PROTEIN CHAC-RELATED"/>
    <property type="match status" value="1"/>
</dbReference>
<dbReference type="AlphaFoldDB" id="B2WPN3"/>
<dbReference type="GO" id="GO:0006751">
    <property type="term" value="P:glutathione catabolic process"/>
    <property type="evidence" value="ECO:0007669"/>
    <property type="project" value="InterPro"/>
</dbReference>
<dbReference type="EC" id="4.3.2.7" evidence="1"/>
<dbReference type="HOGENOM" id="CLU_070703_0_2_1"/>
<dbReference type="FunCoup" id="B2WPN3">
    <property type="interactions" value="327"/>
</dbReference>
<name>B2WPN3_PYRTR</name>
<dbReference type="PANTHER" id="PTHR12192:SF2">
    <property type="entry name" value="GLUTATHIONE-SPECIFIC GAMMA-GLUTAMYLCYCLOTRANSFERASE 2"/>
    <property type="match status" value="1"/>
</dbReference>
<dbReference type="InterPro" id="IPR006840">
    <property type="entry name" value="ChaC"/>
</dbReference>
<sequence length="193" mass="21267">MADHQSEIEAFGSNDDFWLFGYGSLIWKPPPHYAHPRVWGAAYHIPTQHVAAVRLYLDLREINGYSIQFTPFYPAGGEKEGGDGKAKSIKCLVYIGLPENPQFLGAQDPQGLAEKILESKGPSGENKEYLYNLETALSGLSEESNDSHISDLVRRCKALEKEKGGVEGSGKSDGEGEKLHKVGSTEEQEEVEK</sequence>
<evidence type="ECO:0000256" key="2">
    <source>
        <dbReference type="ARBA" id="ARBA00023239"/>
    </source>
</evidence>
<reference evidence="5" key="1">
    <citation type="journal article" date="2013" name="G3 (Bethesda)">
        <title>Comparative genomics of a plant-pathogenic fungus, Pyrenophora tritici-repentis, reveals transduplication and the impact of repeat elements on pathogenicity and population divergence.</title>
        <authorList>
            <person name="Manning V.A."/>
            <person name="Pandelova I."/>
            <person name="Dhillon B."/>
            <person name="Wilhelm L.J."/>
            <person name="Goodwin S.B."/>
            <person name="Berlin A.M."/>
            <person name="Figueroa M."/>
            <person name="Freitag M."/>
            <person name="Hane J.K."/>
            <person name="Henrissat B."/>
            <person name="Holman W.H."/>
            <person name="Kodira C.D."/>
            <person name="Martin J."/>
            <person name="Oliver R.P."/>
            <person name="Robbertse B."/>
            <person name="Schackwitz W."/>
            <person name="Schwartz D.C."/>
            <person name="Spatafora J.W."/>
            <person name="Turgeon B.G."/>
            <person name="Yandava C."/>
            <person name="Young S."/>
            <person name="Zhou S."/>
            <person name="Zeng Q."/>
            <person name="Grigoriev I.V."/>
            <person name="Ma L.-J."/>
            <person name="Ciuffetti L.M."/>
        </authorList>
    </citation>
    <scope>NUCLEOTIDE SEQUENCE [LARGE SCALE GENOMIC DNA]</scope>
    <source>
        <strain evidence="5">Pt-1C-BFP</strain>
    </source>
</reference>
<dbReference type="KEGG" id="ptrr:6350261"/>
<dbReference type="EMBL" id="DS231638">
    <property type="protein sequence ID" value="EDU46099.1"/>
    <property type="molecule type" value="Genomic_DNA"/>
</dbReference>
<proteinExistence type="predicted"/>
<dbReference type="GO" id="GO:0061928">
    <property type="term" value="F:glutathione specific gamma-glutamylcyclotransferase activity"/>
    <property type="evidence" value="ECO:0007669"/>
    <property type="project" value="UniProtKB-EC"/>
</dbReference>
<evidence type="ECO:0000256" key="3">
    <source>
        <dbReference type="SAM" id="MobiDB-lite"/>
    </source>
</evidence>
<feature type="region of interest" description="Disordered" evidence="3">
    <location>
        <begin position="162"/>
        <end position="193"/>
    </location>
</feature>
<dbReference type="Proteomes" id="UP000001471">
    <property type="component" value="Unassembled WGS sequence"/>
</dbReference>
<dbReference type="GeneID" id="6350261"/>
<dbReference type="STRING" id="426418.B2WPN3"/>
<accession>B2WPN3</accession>
<dbReference type="InParanoid" id="B2WPN3"/>
<evidence type="ECO:0000256" key="1">
    <source>
        <dbReference type="ARBA" id="ARBA00012344"/>
    </source>
</evidence>
<dbReference type="InterPro" id="IPR013024">
    <property type="entry name" value="GGCT-like"/>
</dbReference>
<organism evidence="4 5">
    <name type="scientific">Pyrenophora tritici-repentis (strain Pt-1C-BFP)</name>
    <name type="common">Wheat tan spot fungus</name>
    <name type="synonym">Drechslera tritici-repentis</name>
    <dbReference type="NCBI Taxonomy" id="426418"/>
    <lineage>
        <taxon>Eukaryota</taxon>
        <taxon>Fungi</taxon>
        <taxon>Dikarya</taxon>
        <taxon>Ascomycota</taxon>
        <taxon>Pezizomycotina</taxon>
        <taxon>Dothideomycetes</taxon>
        <taxon>Pleosporomycetidae</taxon>
        <taxon>Pleosporales</taxon>
        <taxon>Pleosporineae</taxon>
        <taxon>Pleosporaceae</taxon>
        <taxon>Pyrenophora</taxon>
    </lineage>
</organism>
<evidence type="ECO:0000313" key="4">
    <source>
        <dbReference type="EMBL" id="EDU46099.1"/>
    </source>
</evidence>
<dbReference type="OrthoDB" id="1933483at2759"/>
<dbReference type="RefSeq" id="XP_001942274.2">
    <property type="nucleotide sequence ID" value="XM_001942239.2"/>
</dbReference>
<feature type="compositionally biased region" description="Basic and acidic residues" evidence="3">
    <location>
        <begin position="162"/>
        <end position="184"/>
    </location>
</feature>
<dbReference type="CDD" id="cd06661">
    <property type="entry name" value="GGCT_like"/>
    <property type="match status" value="1"/>
</dbReference>
<protein>
    <recommendedName>
        <fullName evidence="1">glutathione-specific gamma-glutamylcyclotransferase</fullName>
        <ecNumber evidence="1">4.3.2.7</ecNumber>
    </recommendedName>
</protein>
<dbReference type="Pfam" id="PF04752">
    <property type="entry name" value="ChaC"/>
    <property type="match status" value="2"/>
</dbReference>
<dbReference type="GO" id="GO:0005737">
    <property type="term" value="C:cytoplasm"/>
    <property type="evidence" value="ECO:0007669"/>
    <property type="project" value="TreeGrafter"/>
</dbReference>
<evidence type="ECO:0000313" key="5">
    <source>
        <dbReference type="Proteomes" id="UP000001471"/>
    </source>
</evidence>
<dbReference type="eggNOG" id="KOG3182">
    <property type="taxonomic scope" value="Eukaryota"/>
</dbReference>
<gene>
    <name evidence="4" type="ORF">PTRG_11900</name>
</gene>